<keyword evidence="3" id="KW-0479">Metal-binding</keyword>
<protein>
    <submittedName>
        <fullName evidence="15">Excinuclease ABC subunit A</fullName>
    </submittedName>
</protein>
<evidence type="ECO:0000256" key="3">
    <source>
        <dbReference type="ARBA" id="ARBA00022723"/>
    </source>
</evidence>
<keyword evidence="11" id="KW-0267">Excision nuclease</keyword>
<organism evidence="15 18">
    <name type="scientific">Helicobacter muridarum</name>
    <dbReference type="NCBI Taxonomy" id="216"/>
    <lineage>
        <taxon>Bacteria</taxon>
        <taxon>Pseudomonadati</taxon>
        <taxon>Campylobacterota</taxon>
        <taxon>Epsilonproteobacteria</taxon>
        <taxon>Campylobacterales</taxon>
        <taxon>Helicobacteraceae</taxon>
        <taxon>Helicobacter</taxon>
    </lineage>
</organism>
<keyword evidence="8" id="KW-0863">Zinc-finger</keyword>
<dbReference type="RefSeq" id="WP_034556947.1">
    <property type="nucleotide sequence ID" value="NZ_FZML01000020.1"/>
</dbReference>
<dbReference type="InterPro" id="IPR013815">
    <property type="entry name" value="ATP_grasp_subdomain_1"/>
</dbReference>
<evidence type="ECO:0000256" key="4">
    <source>
        <dbReference type="ARBA" id="ARBA00022737"/>
    </source>
</evidence>
<dbReference type="OrthoDB" id="5464421at2"/>
<evidence type="ECO:0000256" key="10">
    <source>
        <dbReference type="ARBA" id="ARBA00022840"/>
    </source>
</evidence>
<dbReference type="PANTHER" id="PTHR43152:SF3">
    <property type="entry name" value="UVRABC SYSTEM PROTEIN A"/>
    <property type="match status" value="1"/>
</dbReference>
<dbReference type="Pfam" id="PF17755">
    <property type="entry name" value="UvrA_DNA-bind"/>
    <property type="match status" value="1"/>
</dbReference>
<evidence type="ECO:0000259" key="14">
    <source>
        <dbReference type="Pfam" id="PF17755"/>
    </source>
</evidence>
<dbReference type="GO" id="GO:0006281">
    <property type="term" value="P:DNA repair"/>
    <property type="evidence" value="ECO:0007669"/>
    <property type="project" value="UniProtKB-KW"/>
</dbReference>
<evidence type="ECO:0000256" key="1">
    <source>
        <dbReference type="ARBA" id="ARBA00004496"/>
    </source>
</evidence>
<keyword evidence="7" id="KW-0228">DNA excision</keyword>
<dbReference type="Gene3D" id="1.20.1580.10">
    <property type="entry name" value="ABC transporter ATPase like domain"/>
    <property type="match status" value="1"/>
</dbReference>
<keyword evidence="18" id="KW-1185">Reference proteome</keyword>
<gene>
    <name evidence="15" type="primary">uvrA_1</name>
    <name evidence="16" type="ORF">LS73_004720</name>
    <name evidence="15" type="ORF">NCTC12714_01271</name>
</gene>
<keyword evidence="10" id="KW-0067">ATP-binding</keyword>
<dbReference type="EMBL" id="JRPD02000007">
    <property type="protein sequence ID" value="TLE00488.1"/>
    <property type="molecule type" value="Genomic_DNA"/>
</dbReference>
<dbReference type="GO" id="GO:0003677">
    <property type="term" value="F:DNA binding"/>
    <property type="evidence" value="ECO:0007669"/>
    <property type="project" value="UniProtKB-KW"/>
</dbReference>
<evidence type="ECO:0000256" key="5">
    <source>
        <dbReference type="ARBA" id="ARBA00022741"/>
    </source>
</evidence>
<evidence type="ECO:0000256" key="9">
    <source>
        <dbReference type="ARBA" id="ARBA00022833"/>
    </source>
</evidence>
<dbReference type="STRING" id="216.LS73_01605"/>
<dbReference type="AlphaFoldDB" id="A0A099U1R8"/>
<keyword evidence="12" id="KW-0238">DNA-binding</keyword>
<name>A0A099U1R8_9HELI</name>
<dbReference type="Proteomes" id="UP000029922">
    <property type="component" value="Unassembled WGS sequence"/>
</dbReference>
<evidence type="ECO:0000313" key="16">
    <source>
        <dbReference type="EMBL" id="TLE00488.1"/>
    </source>
</evidence>
<feature type="domain" description="UvrA DNA-binding" evidence="14">
    <location>
        <begin position="23"/>
        <end position="126"/>
    </location>
</feature>
<reference evidence="15 18" key="2">
    <citation type="submission" date="2018-06" db="EMBL/GenBank/DDBJ databases">
        <authorList>
            <consortium name="Pathogen Informatics"/>
            <person name="Doyle S."/>
        </authorList>
    </citation>
    <scope>NUCLEOTIDE SEQUENCE [LARGE SCALE GENOMIC DNA]</scope>
    <source>
        <strain evidence="15 18">NCTC12714</strain>
    </source>
</reference>
<keyword evidence="9" id="KW-0862">Zinc</keyword>
<dbReference type="GO" id="GO:0005524">
    <property type="term" value="F:ATP binding"/>
    <property type="evidence" value="ECO:0007669"/>
    <property type="project" value="UniProtKB-KW"/>
</dbReference>
<comment type="subcellular location">
    <subcellularLocation>
        <location evidence="1">Cytoplasm</location>
    </subcellularLocation>
</comment>
<evidence type="ECO:0000256" key="7">
    <source>
        <dbReference type="ARBA" id="ARBA00022769"/>
    </source>
</evidence>
<evidence type="ECO:0000313" key="17">
    <source>
        <dbReference type="Proteomes" id="UP000029922"/>
    </source>
</evidence>
<keyword evidence="13" id="KW-0234">DNA repair</keyword>
<dbReference type="Gene3D" id="1.10.8.280">
    <property type="entry name" value="ABC transporter ATPase domain-like"/>
    <property type="match status" value="1"/>
</dbReference>
<dbReference type="Gene3D" id="3.30.1490.20">
    <property type="entry name" value="ATP-grasp fold, A domain"/>
    <property type="match status" value="1"/>
</dbReference>
<keyword evidence="5" id="KW-0547">Nucleotide-binding</keyword>
<keyword evidence="2" id="KW-0963">Cytoplasm</keyword>
<evidence type="ECO:0000313" key="18">
    <source>
        <dbReference type="Proteomes" id="UP000255139"/>
    </source>
</evidence>
<evidence type="ECO:0000256" key="12">
    <source>
        <dbReference type="ARBA" id="ARBA00023125"/>
    </source>
</evidence>
<dbReference type="GO" id="GO:0008270">
    <property type="term" value="F:zinc ion binding"/>
    <property type="evidence" value="ECO:0007669"/>
    <property type="project" value="UniProtKB-KW"/>
</dbReference>
<evidence type="ECO:0000256" key="6">
    <source>
        <dbReference type="ARBA" id="ARBA00022763"/>
    </source>
</evidence>
<dbReference type="Proteomes" id="UP000255139">
    <property type="component" value="Unassembled WGS sequence"/>
</dbReference>
<keyword evidence="6" id="KW-0227">DNA damage</keyword>
<evidence type="ECO:0000256" key="11">
    <source>
        <dbReference type="ARBA" id="ARBA00022881"/>
    </source>
</evidence>
<dbReference type="EMBL" id="UGJE01000002">
    <property type="protein sequence ID" value="STQ86464.1"/>
    <property type="molecule type" value="Genomic_DNA"/>
</dbReference>
<dbReference type="InterPro" id="IPR041552">
    <property type="entry name" value="UvrA_DNA-bd"/>
</dbReference>
<evidence type="ECO:0000256" key="8">
    <source>
        <dbReference type="ARBA" id="ARBA00022771"/>
    </source>
</evidence>
<evidence type="ECO:0000256" key="13">
    <source>
        <dbReference type="ARBA" id="ARBA00023204"/>
    </source>
</evidence>
<evidence type="ECO:0000313" key="15">
    <source>
        <dbReference type="EMBL" id="STQ86464.1"/>
    </source>
</evidence>
<dbReference type="GO" id="GO:0005737">
    <property type="term" value="C:cytoplasm"/>
    <property type="evidence" value="ECO:0007669"/>
    <property type="project" value="UniProtKB-SubCell"/>
</dbReference>
<sequence>MKLNKPQNECPQCKGIGSAYKLDETKIINVKARLEEIPILPLKEYESFRLLFLEFCKYRQLDLHKTFETLSKEQQNLLLYVDESPLFTIKYRHNKKARTRNLKYKGAMSYMQDKLYSNKISIYKEALKYSKEIPCEACNGGQK</sequence>
<proteinExistence type="predicted"/>
<reference evidence="16 17" key="1">
    <citation type="journal article" date="2014" name="Genome Announc.">
        <title>Draft genome sequences of eight enterohepatic helicobacter species isolated from both laboratory and wild rodents.</title>
        <authorList>
            <person name="Sheh A."/>
            <person name="Shen Z."/>
            <person name="Fox J.G."/>
        </authorList>
    </citation>
    <scope>NUCLEOTIDE SEQUENCE [LARGE SCALE GENOMIC DNA]</scope>
    <source>
        <strain evidence="16 17">ST1</strain>
    </source>
</reference>
<accession>A0A099U1R8</accession>
<evidence type="ECO:0000256" key="2">
    <source>
        <dbReference type="ARBA" id="ARBA00022490"/>
    </source>
</evidence>
<dbReference type="GO" id="GO:0004518">
    <property type="term" value="F:nuclease activity"/>
    <property type="evidence" value="ECO:0007669"/>
    <property type="project" value="UniProtKB-KW"/>
</dbReference>
<keyword evidence="4" id="KW-0677">Repeat</keyword>
<dbReference type="PANTHER" id="PTHR43152">
    <property type="entry name" value="UVRABC SYSTEM PROTEIN A"/>
    <property type="match status" value="1"/>
</dbReference>